<feature type="chain" id="PRO_5039610002" description="Lipoprotein" evidence="2">
    <location>
        <begin position="22"/>
        <end position="152"/>
    </location>
</feature>
<dbReference type="Proteomes" id="UP000616595">
    <property type="component" value="Unassembled WGS sequence"/>
</dbReference>
<dbReference type="EMBL" id="WJBD01000003">
    <property type="protein sequence ID" value="MBC3887520.1"/>
    <property type="molecule type" value="Genomic_DNA"/>
</dbReference>
<dbReference type="RefSeq" id="WP_148565892.1">
    <property type="nucleotide sequence ID" value="NZ_RXYA01000002.1"/>
</dbReference>
<keyword evidence="4" id="KW-1185">Reference proteome</keyword>
<reference evidence="3" key="1">
    <citation type="submission" date="2019-10" db="EMBL/GenBank/DDBJ databases">
        <authorList>
            <person name="Ross D.E."/>
            <person name="Gulliver D."/>
        </authorList>
    </citation>
    <scope>NUCLEOTIDE SEQUENCE</scope>
    <source>
        <strain evidence="3">DER-2019</strain>
    </source>
</reference>
<evidence type="ECO:0008006" key="5">
    <source>
        <dbReference type="Google" id="ProtNLM"/>
    </source>
</evidence>
<keyword evidence="2" id="KW-0732">Signal</keyword>
<evidence type="ECO:0000256" key="2">
    <source>
        <dbReference type="SAM" id="SignalP"/>
    </source>
</evidence>
<comment type="caution">
    <text evidence="3">The sequence shown here is derived from an EMBL/GenBank/DDBJ whole genome shotgun (WGS) entry which is preliminary data.</text>
</comment>
<feature type="region of interest" description="Disordered" evidence="1">
    <location>
        <begin position="29"/>
        <end position="61"/>
    </location>
</feature>
<feature type="signal peptide" evidence="2">
    <location>
        <begin position="1"/>
        <end position="21"/>
    </location>
</feature>
<evidence type="ECO:0000256" key="1">
    <source>
        <dbReference type="SAM" id="MobiDB-lite"/>
    </source>
</evidence>
<evidence type="ECO:0000313" key="4">
    <source>
        <dbReference type="Proteomes" id="UP000616595"/>
    </source>
</evidence>
<dbReference type="PROSITE" id="PS51257">
    <property type="entry name" value="PROKAR_LIPOPROTEIN"/>
    <property type="match status" value="1"/>
</dbReference>
<organism evidence="3 4">
    <name type="scientific">Acetobacterium paludosum</name>
    <dbReference type="NCBI Taxonomy" id="52693"/>
    <lineage>
        <taxon>Bacteria</taxon>
        <taxon>Bacillati</taxon>
        <taxon>Bacillota</taxon>
        <taxon>Clostridia</taxon>
        <taxon>Eubacteriales</taxon>
        <taxon>Eubacteriaceae</taxon>
        <taxon>Acetobacterium</taxon>
    </lineage>
</organism>
<evidence type="ECO:0000313" key="3">
    <source>
        <dbReference type="EMBL" id="MBC3887520.1"/>
    </source>
</evidence>
<protein>
    <recommendedName>
        <fullName evidence="5">Lipoprotein</fullName>
    </recommendedName>
</protein>
<sequence length="152" mass="16134">MKKITLFIILAITLILFCACAPQKSTAGDAPANTDASATTQGSTQSSDSSQLAKWPDEFNGKLPTPVCKITDVTRYDENSMSGKLTIVNFSDMSKADAETYVASLKAMGFSSGIDLNDGTKIVFSGVGTDQSAENGINFMYLNSDQTGTISY</sequence>
<reference evidence="3" key="2">
    <citation type="submission" date="2020-10" db="EMBL/GenBank/DDBJ databases">
        <title>Comparative genomics of the Acetobacterium genus.</title>
        <authorList>
            <person name="Marshall C."/>
            <person name="May H."/>
            <person name="Norman S."/>
        </authorList>
    </citation>
    <scope>NUCLEOTIDE SEQUENCE</scope>
    <source>
        <strain evidence="3">DER-2019</strain>
    </source>
</reference>
<gene>
    <name evidence="3" type="ORF">GH810_04280</name>
</gene>
<proteinExistence type="predicted"/>
<dbReference type="AlphaFoldDB" id="A0A923I1T4"/>
<accession>A0A923I1T4</accession>
<feature type="compositionally biased region" description="Low complexity" evidence="1">
    <location>
        <begin position="34"/>
        <end position="51"/>
    </location>
</feature>
<dbReference type="OrthoDB" id="1808020at2"/>
<name>A0A923I1T4_9FIRM</name>